<sequence>MLGALLSLGIVSSCKNYDDDINSLNNKVTAIESDIANVKKELEDAVNNKIFITDYYENENSNGWILLLSDGKKIEIPASGNKEVAFFQFKTDNGVWKVSTDKGGSWTPVKDGANNEITAKKTDNIKFDETSGKIYIGDKETTVSCDKSNPILAENQLSQTVYIAIGGESYVIKMSGSDYEGISAIIFRKQHVFDKEDYLEASILTNGEKTLVSRPATAQFRILPEDIELTKEDNYQCKDIHQVEPTTRAGEELKIDFKEFKDGLLTLELTPASMEHDLYYGSTLEITVNDATTSSDYFVVHPAIRDLKDAAIFSTADRYPVAGEKVIEFSSVDGIDLTQAFAVGFSTGENGEYKSMDELFTESEMQGIMNAAKYEMAEETTGYAVSAEGKLTADNNAQNACKVTISYTIDGKTISVTQQFLAVIPAEKLVFTGELGDIRPLSKSAHEIPLTQTEGTTATLEALSETVELGTKDENSNYTKLEGVSLSVKEEQLYLVVAAKTDIELTDATLYAIKDGKIANINGGNWEISNVTLHKYEESVTPKKESQYMKDGVIIGRKGSNSKNEGKNGYTFENISVHELYDIIPEDLEVKFEYDASTYLDGKPNNENNKLKNGNTEIDDSSPSNINLKLSWTDDTYTFTIKKRITAKKWQLVVKATSNSTVLNKTTWKFQSPIDVDNMNNFLPHQTAVTYNGKVEQGGTISFADLVKDTWKTRLSIKNLIDGKEWLVYESGLGVYQTDWAKANLLEDGSSQGLYFRIGQINDENYNDKFPNEKKAFRAQEGEKWMNHDYDSKTGIFTCTEYYDPTKTYTLKCGVGYHSDFGTTFFSNNQITIIIPAQE</sequence>
<feature type="coiled-coil region" evidence="1">
    <location>
        <begin position="14"/>
        <end position="48"/>
    </location>
</feature>
<gene>
    <name evidence="2" type="ORF">SAMN05192582_100682</name>
</gene>
<accession>A0A1G8CQ46</accession>
<proteinExistence type="predicted"/>
<dbReference type="Proteomes" id="UP000181870">
    <property type="component" value="Unassembled WGS sequence"/>
</dbReference>
<keyword evidence="1" id="KW-0175">Coiled coil</keyword>
<evidence type="ECO:0000313" key="2">
    <source>
        <dbReference type="EMBL" id="SDH47329.1"/>
    </source>
</evidence>
<organism evidence="2 3">
    <name type="scientific">Bacteroides ovatus</name>
    <dbReference type="NCBI Taxonomy" id="28116"/>
    <lineage>
        <taxon>Bacteria</taxon>
        <taxon>Pseudomonadati</taxon>
        <taxon>Bacteroidota</taxon>
        <taxon>Bacteroidia</taxon>
        <taxon>Bacteroidales</taxon>
        <taxon>Bacteroidaceae</taxon>
        <taxon>Bacteroides</taxon>
    </lineage>
</organism>
<dbReference type="EMBL" id="FNDO01000006">
    <property type="protein sequence ID" value="SDH47329.1"/>
    <property type="molecule type" value="Genomic_DNA"/>
</dbReference>
<evidence type="ECO:0000313" key="3">
    <source>
        <dbReference type="Proteomes" id="UP000181870"/>
    </source>
</evidence>
<name>A0A1G8CQ46_BACOV</name>
<evidence type="ECO:0008006" key="4">
    <source>
        <dbReference type="Google" id="ProtNLM"/>
    </source>
</evidence>
<reference evidence="2 3" key="1">
    <citation type="submission" date="2016-10" db="EMBL/GenBank/DDBJ databases">
        <authorList>
            <person name="de Groot N.N."/>
        </authorList>
    </citation>
    <scope>NUCLEOTIDE SEQUENCE [LARGE SCALE GENOMIC DNA]</scope>
    <source>
        <strain evidence="2 3">NLAE-zl-C57</strain>
    </source>
</reference>
<dbReference type="AlphaFoldDB" id="A0A1G8CQ46"/>
<protein>
    <recommendedName>
        <fullName evidence="4">DUF4988 domain-containing protein</fullName>
    </recommendedName>
</protein>
<evidence type="ECO:0000256" key="1">
    <source>
        <dbReference type="SAM" id="Coils"/>
    </source>
</evidence>